<dbReference type="InParanoid" id="A0A1X7VJ48"/>
<feature type="transmembrane region" description="Helical" evidence="2">
    <location>
        <begin position="368"/>
        <end position="385"/>
    </location>
</feature>
<dbReference type="EnsemblMetazoa" id="Aqu2.1.39825_001">
    <property type="protein sequence ID" value="Aqu2.1.39825_001"/>
    <property type="gene ID" value="Aqu2.1.39825"/>
</dbReference>
<keyword evidence="2" id="KW-1133">Transmembrane helix</keyword>
<keyword evidence="4" id="KW-1185">Reference proteome</keyword>
<accession>A0A1X7VJ48</accession>
<evidence type="ECO:0000256" key="1">
    <source>
        <dbReference type="SAM" id="MobiDB-lite"/>
    </source>
</evidence>
<evidence type="ECO:0000256" key="2">
    <source>
        <dbReference type="SAM" id="Phobius"/>
    </source>
</evidence>
<dbReference type="STRING" id="400682.A0A1X7VJ48"/>
<dbReference type="KEGG" id="aqu:100632825"/>
<reference evidence="3" key="2">
    <citation type="submission" date="2017-05" db="UniProtKB">
        <authorList>
            <consortium name="EnsemblMetazoa"/>
        </authorList>
    </citation>
    <scope>IDENTIFICATION</scope>
</reference>
<dbReference type="EnsemblMetazoa" id="XM_019993222.1">
    <property type="protein sequence ID" value="XP_019848781.1"/>
    <property type="gene ID" value="LOC100632825"/>
</dbReference>
<feature type="region of interest" description="Disordered" evidence="1">
    <location>
        <begin position="12"/>
        <end position="31"/>
    </location>
</feature>
<evidence type="ECO:0008006" key="5">
    <source>
        <dbReference type="Google" id="ProtNLM"/>
    </source>
</evidence>
<evidence type="ECO:0000313" key="4">
    <source>
        <dbReference type="Proteomes" id="UP000007879"/>
    </source>
</evidence>
<name>A0A1X7VJ48_AMPQE</name>
<keyword evidence="2" id="KW-0472">Membrane</keyword>
<evidence type="ECO:0000313" key="3">
    <source>
        <dbReference type="EnsemblMetazoa" id="Aqu2.1.39825_001"/>
    </source>
</evidence>
<gene>
    <name evidence="3" type="primary">100632825</name>
</gene>
<organism evidence="3">
    <name type="scientific">Amphimedon queenslandica</name>
    <name type="common">Sponge</name>
    <dbReference type="NCBI Taxonomy" id="400682"/>
    <lineage>
        <taxon>Eukaryota</taxon>
        <taxon>Metazoa</taxon>
        <taxon>Porifera</taxon>
        <taxon>Demospongiae</taxon>
        <taxon>Heteroscleromorpha</taxon>
        <taxon>Haplosclerida</taxon>
        <taxon>Niphatidae</taxon>
        <taxon>Amphimedon</taxon>
    </lineage>
</organism>
<proteinExistence type="predicted"/>
<sequence length="411" mass="47297">MVRLTRNKLRSNHVEGTGTGSQGAKERNRRSKEYEELKEKLKRERSLLVLWRKPHITLAYFLRELFIEFKKLIHGILQHRKTVSLLVITLLISALLYYLDGPHQEFVRKVEWQLLWCGYWIGLGILSSVGLGTGLHTFLLYLGPHIASVTMAAWSCKSVDFPEPPYPHNIICPEEAASYRITLWTIVTKVRLESFMWGLGTALGELPPYFMARAARLSGSEEDDEEYEELEAVLHSQKKDPLTRAKKAVHRLVERVGFFGILLCASIPNPLFDLAGITCGHFLIPFWTFFGATVIGKAIIKMHIQKFFVIVAFSNDHVEWFINWIGLIPYVGVYLQKPFSEYLKQQKLKLHMKGTEKDAQNTGFLQQLFGWLLILMVAYFILSIVNSMAQSFAKRQDEEKLHQGLSKKKKN</sequence>
<feature type="transmembrane region" description="Helical" evidence="2">
    <location>
        <begin position="82"/>
        <end position="99"/>
    </location>
</feature>
<keyword evidence="2" id="KW-0812">Transmembrane</keyword>
<feature type="transmembrane region" description="Helical" evidence="2">
    <location>
        <begin position="119"/>
        <end position="142"/>
    </location>
</feature>
<feature type="transmembrane region" description="Helical" evidence="2">
    <location>
        <begin position="252"/>
        <end position="268"/>
    </location>
</feature>
<dbReference type="OrthoDB" id="2016540at2759"/>
<protein>
    <recommendedName>
        <fullName evidence="5">Vacuole membrane protein 1</fullName>
    </recommendedName>
</protein>
<dbReference type="AlphaFoldDB" id="A0A1X7VJ48"/>
<feature type="transmembrane region" description="Helical" evidence="2">
    <location>
        <begin position="274"/>
        <end position="295"/>
    </location>
</feature>
<reference evidence="4" key="1">
    <citation type="journal article" date="2010" name="Nature">
        <title>The Amphimedon queenslandica genome and the evolution of animal complexity.</title>
        <authorList>
            <person name="Srivastava M."/>
            <person name="Simakov O."/>
            <person name="Chapman J."/>
            <person name="Fahey B."/>
            <person name="Gauthier M.E."/>
            <person name="Mitros T."/>
            <person name="Richards G.S."/>
            <person name="Conaco C."/>
            <person name="Dacre M."/>
            <person name="Hellsten U."/>
            <person name="Larroux C."/>
            <person name="Putnam N.H."/>
            <person name="Stanke M."/>
            <person name="Adamska M."/>
            <person name="Darling A."/>
            <person name="Degnan S.M."/>
            <person name="Oakley T.H."/>
            <person name="Plachetzki D.C."/>
            <person name="Zhai Y."/>
            <person name="Adamski M."/>
            <person name="Calcino A."/>
            <person name="Cummins S.F."/>
            <person name="Goodstein D.M."/>
            <person name="Harris C."/>
            <person name="Jackson D.J."/>
            <person name="Leys S.P."/>
            <person name="Shu S."/>
            <person name="Woodcroft B.J."/>
            <person name="Vervoort M."/>
            <person name="Kosik K.S."/>
            <person name="Manning G."/>
            <person name="Degnan B.M."/>
            <person name="Rokhsar D.S."/>
        </authorList>
    </citation>
    <scope>NUCLEOTIDE SEQUENCE [LARGE SCALE GENOMIC DNA]</scope>
</reference>
<dbReference type="eggNOG" id="KOG1109">
    <property type="taxonomic scope" value="Eukaryota"/>
</dbReference>
<dbReference type="Proteomes" id="UP000007879">
    <property type="component" value="Unassembled WGS sequence"/>
</dbReference>